<sequence>MKARIAAVVAAIVLGVAVPASSAMAFTYGAPIERVAPASPYQIQGRSTLGAHDGPMFTACPQSSAAEGNARQQNFPVKQYGQTSGGPLC</sequence>
<proteinExistence type="predicted"/>
<evidence type="ECO:0000256" key="1">
    <source>
        <dbReference type="SAM" id="MobiDB-lite"/>
    </source>
</evidence>
<keyword evidence="2" id="KW-0732">Signal</keyword>
<dbReference type="RefSeq" id="WP_147076257.1">
    <property type="nucleotide sequence ID" value="NZ_BJZT01000004.1"/>
</dbReference>
<comment type="caution">
    <text evidence="3">The sequence shown here is derived from an EMBL/GenBank/DDBJ whole genome shotgun (WGS) entry which is preliminary data.</text>
</comment>
<dbReference type="OrthoDB" id="7998255at2"/>
<protein>
    <submittedName>
        <fullName evidence="3">Uncharacterized protein</fullName>
    </submittedName>
</protein>
<feature type="compositionally biased region" description="Polar residues" evidence="1">
    <location>
        <begin position="62"/>
        <end position="82"/>
    </location>
</feature>
<accession>A0A512IJT8</accession>
<feature type="region of interest" description="Disordered" evidence="1">
    <location>
        <begin position="62"/>
        <end position="89"/>
    </location>
</feature>
<evidence type="ECO:0000313" key="4">
    <source>
        <dbReference type="Proteomes" id="UP000321258"/>
    </source>
</evidence>
<dbReference type="Proteomes" id="UP000321258">
    <property type="component" value="Unassembled WGS sequence"/>
</dbReference>
<feature type="chain" id="PRO_5022071038" evidence="2">
    <location>
        <begin position="26"/>
        <end position="89"/>
    </location>
</feature>
<evidence type="ECO:0000256" key="2">
    <source>
        <dbReference type="SAM" id="SignalP"/>
    </source>
</evidence>
<name>A0A512IJT8_9HYPH</name>
<reference evidence="3 4" key="1">
    <citation type="submission" date="2019-07" db="EMBL/GenBank/DDBJ databases">
        <title>Whole genome shotgun sequence of Methylobacterium haplocladii NBRC 107714.</title>
        <authorList>
            <person name="Hosoyama A."/>
            <person name="Uohara A."/>
            <person name="Ohji S."/>
            <person name="Ichikawa N."/>
        </authorList>
    </citation>
    <scope>NUCLEOTIDE SEQUENCE [LARGE SCALE GENOMIC DNA]</scope>
    <source>
        <strain evidence="3 4">NBRC 107714</strain>
    </source>
</reference>
<organism evidence="3 4">
    <name type="scientific">Methylobacterium haplocladii</name>
    <dbReference type="NCBI Taxonomy" id="1176176"/>
    <lineage>
        <taxon>Bacteria</taxon>
        <taxon>Pseudomonadati</taxon>
        <taxon>Pseudomonadota</taxon>
        <taxon>Alphaproteobacteria</taxon>
        <taxon>Hyphomicrobiales</taxon>
        <taxon>Methylobacteriaceae</taxon>
        <taxon>Methylobacterium</taxon>
    </lineage>
</organism>
<dbReference type="AlphaFoldDB" id="A0A512IJT8"/>
<keyword evidence="4" id="KW-1185">Reference proteome</keyword>
<dbReference type="EMBL" id="BJZT01000004">
    <property type="protein sequence ID" value="GEO97959.1"/>
    <property type="molecule type" value="Genomic_DNA"/>
</dbReference>
<gene>
    <name evidence="3" type="ORF">MHA02_03470</name>
</gene>
<evidence type="ECO:0000313" key="3">
    <source>
        <dbReference type="EMBL" id="GEO97959.1"/>
    </source>
</evidence>
<feature type="signal peptide" evidence="2">
    <location>
        <begin position="1"/>
        <end position="25"/>
    </location>
</feature>